<dbReference type="GeneID" id="95980340"/>
<dbReference type="PANTHER" id="PTHR11183">
    <property type="entry name" value="GLYCOGENIN SUBFAMILY MEMBER"/>
    <property type="match status" value="1"/>
</dbReference>
<evidence type="ECO:0008006" key="3">
    <source>
        <dbReference type="Google" id="ProtNLM"/>
    </source>
</evidence>
<dbReference type="EMBL" id="JBFMKM010000010">
    <property type="protein sequence ID" value="KAL1303224.1"/>
    <property type="molecule type" value="Genomic_DNA"/>
</dbReference>
<dbReference type="Proteomes" id="UP001562354">
    <property type="component" value="Unassembled WGS sequence"/>
</dbReference>
<gene>
    <name evidence="1" type="ORF">AAFC00_006641</name>
</gene>
<accession>A0ABR3PAN6</accession>
<evidence type="ECO:0000313" key="2">
    <source>
        <dbReference type="Proteomes" id="UP001562354"/>
    </source>
</evidence>
<keyword evidence="2" id="KW-1185">Reference proteome</keyword>
<name>A0ABR3PAN6_9PEZI</name>
<dbReference type="RefSeq" id="XP_069199499.1">
    <property type="nucleotide sequence ID" value="XM_069348435.1"/>
</dbReference>
<protein>
    <recommendedName>
        <fullName evidence="3">Nucleotide-diphospho-sugar transferase</fullName>
    </recommendedName>
</protein>
<reference evidence="1 2" key="1">
    <citation type="submission" date="2024-07" db="EMBL/GenBank/DDBJ databases">
        <title>Draft sequence of the Neodothiora populina.</title>
        <authorList>
            <person name="Drown D.D."/>
            <person name="Schuette U.S."/>
            <person name="Buechlein A.B."/>
            <person name="Rusch D.R."/>
            <person name="Winton L.W."/>
            <person name="Adams G.A."/>
        </authorList>
    </citation>
    <scope>NUCLEOTIDE SEQUENCE [LARGE SCALE GENOMIC DNA]</scope>
    <source>
        <strain evidence="1 2">CPC 39397</strain>
    </source>
</reference>
<dbReference type="SUPFAM" id="SSF53448">
    <property type="entry name" value="Nucleotide-diphospho-sugar transferases"/>
    <property type="match status" value="1"/>
</dbReference>
<organism evidence="1 2">
    <name type="scientific">Neodothiora populina</name>
    <dbReference type="NCBI Taxonomy" id="2781224"/>
    <lineage>
        <taxon>Eukaryota</taxon>
        <taxon>Fungi</taxon>
        <taxon>Dikarya</taxon>
        <taxon>Ascomycota</taxon>
        <taxon>Pezizomycotina</taxon>
        <taxon>Dothideomycetes</taxon>
        <taxon>Dothideomycetidae</taxon>
        <taxon>Dothideales</taxon>
        <taxon>Dothioraceae</taxon>
        <taxon>Neodothiora</taxon>
    </lineage>
</organism>
<comment type="caution">
    <text evidence="1">The sequence shown here is derived from an EMBL/GenBank/DDBJ whole genome shotgun (WGS) entry which is preliminary data.</text>
</comment>
<dbReference type="InterPro" id="IPR029044">
    <property type="entry name" value="Nucleotide-diphossugar_trans"/>
</dbReference>
<dbReference type="Gene3D" id="3.90.550.10">
    <property type="entry name" value="Spore Coat Polysaccharide Biosynthesis Protein SpsA, Chain A"/>
    <property type="match status" value="1"/>
</dbReference>
<proteinExistence type="predicted"/>
<sequence length="265" mass="30982">MVFERLHTFGSKAERVIMYPKDWRIGEADPSTEARLLLKAQNEYHVHLVPVHVQHLEGDATWADSFTKLLAFNQTQYDRVISLDSDGTLLQPMDELFSLPSAPVAMARAYWLDDDSLSSQLLVVEPSDFVFKRIQGAMRTRQETQFDMELVNDLYRKDCLILPHRPYTLLTGEFRSKDHSKYLGSKEEVWDSGKVFAEAKFVHFSDWPFPKPWFEGSEELRVELQPTCKNATETEPEDCTGREIWNNLYVDYRERHKERPESVLF</sequence>
<evidence type="ECO:0000313" key="1">
    <source>
        <dbReference type="EMBL" id="KAL1303224.1"/>
    </source>
</evidence>
<dbReference type="InterPro" id="IPR050587">
    <property type="entry name" value="GNT1/Glycosyltrans_8"/>
</dbReference>